<keyword evidence="3" id="KW-1185">Reference proteome</keyword>
<dbReference type="Pfam" id="PF00646">
    <property type="entry name" value="F-box"/>
    <property type="match status" value="1"/>
</dbReference>
<evidence type="ECO:0000313" key="2">
    <source>
        <dbReference type="EMBL" id="OTG05452.1"/>
    </source>
</evidence>
<evidence type="ECO:0000259" key="1">
    <source>
        <dbReference type="PROSITE" id="PS50181"/>
    </source>
</evidence>
<dbReference type="InterPro" id="IPR001810">
    <property type="entry name" value="F-box_dom"/>
</dbReference>
<dbReference type="InParanoid" id="A0A251T462"/>
<dbReference type="AlphaFoldDB" id="A0A251T462"/>
<dbReference type="InterPro" id="IPR036047">
    <property type="entry name" value="F-box-like_dom_sf"/>
</dbReference>
<dbReference type="SUPFAM" id="SSF81383">
    <property type="entry name" value="F-box domain"/>
    <property type="match status" value="1"/>
</dbReference>
<accession>A0A251T462</accession>
<dbReference type="OMA" id="SCINAFN"/>
<dbReference type="PANTHER" id="PTHR31639:SF333">
    <property type="entry name" value="F-BOX DOMAIN, FBD DOMAIN, LEUCINE-RICH REPEAT DOMAIN, L DOMAIN-LIKE PROTEIN-RELATED"/>
    <property type="match status" value="1"/>
</dbReference>
<feature type="domain" description="F-box" evidence="1">
    <location>
        <begin position="17"/>
        <end position="70"/>
    </location>
</feature>
<dbReference type="PANTHER" id="PTHR31639">
    <property type="entry name" value="F-BOX PROTEIN-LIKE"/>
    <property type="match status" value="1"/>
</dbReference>
<gene>
    <name evidence="2" type="ORF">HannXRQ_Chr12g0373691</name>
</gene>
<dbReference type="InterPro" id="IPR006566">
    <property type="entry name" value="FBD"/>
</dbReference>
<dbReference type="Gene3D" id="3.80.10.10">
    <property type="entry name" value="Ribonuclease Inhibitor"/>
    <property type="match status" value="1"/>
</dbReference>
<evidence type="ECO:0000313" key="3">
    <source>
        <dbReference type="Proteomes" id="UP000215914"/>
    </source>
</evidence>
<dbReference type="EMBL" id="CM007901">
    <property type="protein sequence ID" value="OTG05452.1"/>
    <property type="molecule type" value="Genomic_DNA"/>
</dbReference>
<proteinExistence type="predicted"/>
<protein>
    <submittedName>
        <fullName evidence="2">Putative F-box domain, FBD domain, Leucine-rich repeat domain, L domain-like protein</fullName>
    </submittedName>
</protein>
<dbReference type="SMART" id="SM00579">
    <property type="entry name" value="FBD"/>
    <property type="match status" value="1"/>
</dbReference>
<name>A0A251T462_HELAN</name>
<reference evidence="3" key="1">
    <citation type="journal article" date="2017" name="Nature">
        <title>The sunflower genome provides insights into oil metabolism, flowering and Asterid evolution.</title>
        <authorList>
            <person name="Badouin H."/>
            <person name="Gouzy J."/>
            <person name="Grassa C.J."/>
            <person name="Murat F."/>
            <person name="Staton S.E."/>
            <person name="Cottret L."/>
            <person name="Lelandais-Briere C."/>
            <person name="Owens G.L."/>
            <person name="Carrere S."/>
            <person name="Mayjonade B."/>
            <person name="Legrand L."/>
            <person name="Gill N."/>
            <person name="Kane N.C."/>
            <person name="Bowers J.E."/>
            <person name="Hubner S."/>
            <person name="Bellec A."/>
            <person name="Berard A."/>
            <person name="Berges H."/>
            <person name="Blanchet N."/>
            <person name="Boniface M.C."/>
            <person name="Brunel D."/>
            <person name="Catrice O."/>
            <person name="Chaidir N."/>
            <person name="Claudel C."/>
            <person name="Donnadieu C."/>
            <person name="Faraut T."/>
            <person name="Fievet G."/>
            <person name="Helmstetter N."/>
            <person name="King M."/>
            <person name="Knapp S.J."/>
            <person name="Lai Z."/>
            <person name="Le Paslier M.C."/>
            <person name="Lippi Y."/>
            <person name="Lorenzon L."/>
            <person name="Mandel J.R."/>
            <person name="Marage G."/>
            <person name="Marchand G."/>
            <person name="Marquand E."/>
            <person name="Bret-Mestries E."/>
            <person name="Morien E."/>
            <person name="Nambeesan S."/>
            <person name="Nguyen T."/>
            <person name="Pegot-Espagnet P."/>
            <person name="Pouilly N."/>
            <person name="Raftis F."/>
            <person name="Sallet E."/>
            <person name="Schiex T."/>
            <person name="Thomas J."/>
            <person name="Vandecasteele C."/>
            <person name="Vares D."/>
            <person name="Vear F."/>
            <person name="Vautrin S."/>
            <person name="Crespi M."/>
            <person name="Mangin B."/>
            <person name="Burke J.M."/>
            <person name="Salse J."/>
            <person name="Munos S."/>
            <person name="Vincourt P."/>
            <person name="Rieseberg L.H."/>
            <person name="Langlade N.B."/>
        </authorList>
    </citation>
    <scope>NUCLEOTIDE SEQUENCE [LARGE SCALE GENOMIC DNA]</scope>
    <source>
        <strain evidence="3">cv. SF193</strain>
    </source>
</reference>
<dbReference type="Proteomes" id="UP000215914">
    <property type="component" value="Chromosome 12"/>
</dbReference>
<dbReference type="PROSITE" id="PS50181">
    <property type="entry name" value="FBOX"/>
    <property type="match status" value="1"/>
</dbReference>
<dbReference type="InterPro" id="IPR032675">
    <property type="entry name" value="LRR_dom_sf"/>
</dbReference>
<sequence length="494" mass="56881">MDLKANNKRSQVTIAEANGIGNLPEHLSDSVLERLPIRDIIRTSILSKKWRYKWTTTRALVFDEQFSNKLKKYGAFGRYGFIRVINQVLLIHKGSISKFYLYIPSMHLDNFLEVDQWLLFLSTKGLEDLTLANSSQPYQLPFCVFSCLELTKLELTRCIFKPPLKFEGFLFLESLVLNYIDFRTQVGGTGINLPQLKKLTMRSCINAFNLQIKATQLQSLVVKNCHDVMLLELLHSQWLASVCIILGKPIKDYVRLKKMNLALMFSHMPKVQCLSIDAHFLKVFIAEKPEWFPHVVNNLKRLRLIDFSLGDLDDLHGVLCLLRNSPNLVELRMTHTETAKSSYYLPMHMQPGVEPASNHLESPDCLDQTLNRLRTIDLSPFQGSKTQLLYVKMLLAHSPSLEKFTIQADGALNGNKRFDIAKDLMRFPRASAKAEMIYLDPKTFKMLVVIHVSKMVGGKRKCYICVPRFTRRFKFGCLRIMSLRETINYIVLLV</sequence>
<dbReference type="SUPFAM" id="SSF52047">
    <property type="entry name" value="RNI-like"/>
    <property type="match status" value="1"/>
</dbReference>
<organism evidence="2 3">
    <name type="scientific">Helianthus annuus</name>
    <name type="common">Common sunflower</name>
    <dbReference type="NCBI Taxonomy" id="4232"/>
    <lineage>
        <taxon>Eukaryota</taxon>
        <taxon>Viridiplantae</taxon>
        <taxon>Streptophyta</taxon>
        <taxon>Embryophyta</taxon>
        <taxon>Tracheophyta</taxon>
        <taxon>Spermatophyta</taxon>
        <taxon>Magnoliopsida</taxon>
        <taxon>eudicotyledons</taxon>
        <taxon>Gunneridae</taxon>
        <taxon>Pentapetalae</taxon>
        <taxon>asterids</taxon>
        <taxon>campanulids</taxon>
        <taxon>Asterales</taxon>
        <taxon>Asteraceae</taxon>
        <taxon>Asteroideae</taxon>
        <taxon>Heliantheae alliance</taxon>
        <taxon>Heliantheae</taxon>
        <taxon>Helianthus</taxon>
    </lineage>
</organism>